<dbReference type="GO" id="GO:0015095">
    <property type="term" value="F:magnesium ion transmembrane transporter activity"/>
    <property type="evidence" value="ECO:0007669"/>
    <property type="project" value="UniProtKB-UniRule"/>
</dbReference>
<dbReference type="GO" id="GO:0005886">
    <property type="term" value="C:plasma membrane"/>
    <property type="evidence" value="ECO:0007669"/>
    <property type="project" value="UniProtKB-SubCell"/>
</dbReference>
<dbReference type="AlphaFoldDB" id="A0A2J0LDW7"/>
<sequence>MKTAQRKNPDIFALFLPEIRSLLAAKDFTGLKQVLKNIRSVDIAYGWRHLESQDKIFIFKLFSAKRAVEVFESLNLSEQEYILNNLENADVSQIINEMAPDERADLFKDLPQKVSKKLFKFVNKTEEQNLRQLLNYEEGTAGSLMTTDLVEIKKDMSARQAIISLQENLRSDFNENVYSVFVTDENHKLLGSISLQDLIKAPPDILIKDVMVSVELVKIDPNTPQEEVSTTFKKYDLFDAPIVNKDNLLVGIITVDDIIETIEKRSTRDLYEIGKMDARGGEIISYATATMFDLVKRRAGWLILLLVFDFLTGTVLKSFQNVLSSVVALAFFIPMLLDTGGNAGAQASITIIRGLATGDVNFKNVLKVIKLEFAAALLMGVIVGIVAFARALLLQKDFFIAGVVGISMLFIAILAIATGIFLPLASKKVGLDPAVLAGPITTSIVDVVGLIIYFKIAQLFIPALQY</sequence>
<keyword evidence="7 9" id="KW-0472">Membrane</keyword>
<dbReference type="GO" id="GO:0046872">
    <property type="term" value="F:metal ion binding"/>
    <property type="evidence" value="ECO:0007669"/>
    <property type="project" value="UniProtKB-KW"/>
</dbReference>
<dbReference type="Gene3D" id="3.10.580.10">
    <property type="entry name" value="CBS-domain"/>
    <property type="match status" value="1"/>
</dbReference>
<dbReference type="CDD" id="cd04606">
    <property type="entry name" value="CBS_pair_Mg_transporter"/>
    <property type="match status" value="1"/>
</dbReference>
<dbReference type="EMBL" id="PFGP01000123">
    <property type="protein sequence ID" value="PIW66045.1"/>
    <property type="molecule type" value="Genomic_DNA"/>
</dbReference>
<accession>A0A2J0LDW7</accession>
<keyword evidence="4 9" id="KW-0812">Transmembrane</keyword>
<evidence type="ECO:0000256" key="2">
    <source>
        <dbReference type="ARBA" id="ARBA00009749"/>
    </source>
</evidence>
<keyword evidence="8" id="KW-0129">CBS domain</keyword>
<dbReference type="InterPro" id="IPR046342">
    <property type="entry name" value="CBS_dom_sf"/>
</dbReference>
<dbReference type="InterPro" id="IPR006669">
    <property type="entry name" value="MgtE_transporter"/>
</dbReference>
<comment type="caution">
    <text evidence="9">Lacks conserved residue(s) required for the propagation of feature annotation.</text>
</comment>
<dbReference type="PROSITE" id="PS51371">
    <property type="entry name" value="CBS"/>
    <property type="match status" value="2"/>
</dbReference>
<comment type="similarity">
    <text evidence="2 9">Belongs to the SLC41A transporter family.</text>
</comment>
<evidence type="ECO:0000256" key="9">
    <source>
        <dbReference type="RuleBase" id="RU362011"/>
    </source>
</evidence>
<dbReference type="InterPro" id="IPR038076">
    <property type="entry name" value="MgtE_N_sf"/>
</dbReference>
<dbReference type="Gene3D" id="1.25.60.10">
    <property type="entry name" value="MgtE N-terminal domain-like"/>
    <property type="match status" value="1"/>
</dbReference>
<feature type="transmembrane region" description="Helical" evidence="9">
    <location>
        <begin position="434"/>
        <end position="456"/>
    </location>
</feature>
<dbReference type="Gene3D" id="1.10.357.20">
    <property type="entry name" value="SLC41 divalent cation transporters, integral membrane domain"/>
    <property type="match status" value="1"/>
</dbReference>
<reference evidence="11 12" key="1">
    <citation type="submission" date="2017-09" db="EMBL/GenBank/DDBJ databases">
        <title>Depth-based differentiation of microbial function through sediment-hosted aquifers and enrichment of novel symbionts in the deep terrestrial subsurface.</title>
        <authorList>
            <person name="Probst A.J."/>
            <person name="Ladd B."/>
            <person name="Jarett J.K."/>
            <person name="Geller-Mcgrath D.E."/>
            <person name="Sieber C.M."/>
            <person name="Emerson J.B."/>
            <person name="Anantharaman K."/>
            <person name="Thomas B.C."/>
            <person name="Malmstrom R."/>
            <person name="Stieglmeier M."/>
            <person name="Klingl A."/>
            <person name="Woyke T."/>
            <person name="Ryan C.M."/>
            <person name="Banfield J.F."/>
        </authorList>
    </citation>
    <scope>NUCLEOTIDE SEQUENCE [LARGE SCALE GENOMIC DNA]</scope>
    <source>
        <strain evidence="11">CG12_big_fil_rev_8_21_14_0_65_43_15</strain>
    </source>
</reference>
<dbReference type="Pfam" id="PF03448">
    <property type="entry name" value="MgtE_N"/>
    <property type="match status" value="1"/>
</dbReference>
<evidence type="ECO:0000256" key="6">
    <source>
        <dbReference type="ARBA" id="ARBA00022989"/>
    </source>
</evidence>
<evidence type="ECO:0000313" key="12">
    <source>
        <dbReference type="Proteomes" id="UP000231267"/>
    </source>
</evidence>
<feature type="transmembrane region" description="Helical" evidence="9">
    <location>
        <begin position="373"/>
        <end position="393"/>
    </location>
</feature>
<dbReference type="SMART" id="SM00924">
    <property type="entry name" value="MgtE_N"/>
    <property type="match status" value="1"/>
</dbReference>
<feature type="domain" description="CBS" evidence="10">
    <location>
        <begin position="145"/>
        <end position="210"/>
    </location>
</feature>
<dbReference type="InterPro" id="IPR006668">
    <property type="entry name" value="Mg_transptr_MgtE_intracell_dom"/>
</dbReference>
<dbReference type="PANTHER" id="PTHR43773:SF1">
    <property type="entry name" value="MAGNESIUM TRANSPORTER MGTE"/>
    <property type="match status" value="1"/>
</dbReference>
<evidence type="ECO:0000259" key="10">
    <source>
        <dbReference type="PROSITE" id="PS51371"/>
    </source>
</evidence>
<dbReference type="SUPFAM" id="SSF161093">
    <property type="entry name" value="MgtE membrane domain-like"/>
    <property type="match status" value="1"/>
</dbReference>
<keyword evidence="6 9" id="KW-1133">Transmembrane helix</keyword>
<dbReference type="SMART" id="SM00116">
    <property type="entry name" value="CBS"/>
    <property type="match status" value="2"/>
</dbReference>
<evidence type="ECO:0000256" key="4">
    <source>
        <dbReference type="ARBA" id="ARBA00022692"/>
    </source>
</evidence>
<comment type="subunit">
    <text evidence="9">Homodimer.</text>
</comment>
<name>A0A2J0LDW7_9BACT</name>
<feature type="domain" description="CBS" evidence="10">
    <location>
        <begin position="211"/>
        <end position="270"/>
    </location>
</feature>
<comment type="function">
    <text evidence="9">Acts as a magnesium transporter.</text>
</comment>
<keyword evidence="3 9" id="KW-0813">Transport</keyword>
<dbReference type="NCBIfam" id="TIGR00400">
    <property type="entry name" value="mgtE"/>
    <property type="match status" value="1"/>
</dbReference>
<evidence type="ECO:0000256" key="3">
    <source>
        <dbReference type="ARBA" id="ARBA00022448"/>
    </source>
</evidence>
<evidence type="ECO:0000256" key="8">
    <source>
        <dbReference type="PROSITE-ProRule" id="PRU00703"/>
    </source>
</evidence>
<keyword evidence="5 9" id="KW-0460">Magnesium</keyword>
<dbReference type="SUPFAM" id="SSF54631">
    <property type="entry name" value="CBS-domain pair"/>
    <property type="match status" value="1"/>
</dbReference>
<dbReference type="Proteomes" id="UP000231267">
    <property type="component" value="Unassembled WGS sequence"/>
</dbReference>
<evidence type="ECO:0000256" key="7">
    <source>
        <dbReference type="ARBA" id="ARBA00023136"/>
    </source>
</evidence>
<evidence type="ECO:0000256" key="1">
    <source>
        <dbReference type="ARBA" id="ARBA00004141"/>
    </source>
</evidence>
<keyword evidence="9" id="KW-1003">Cell membrane</keyword>
<dbReference type="PANTHER" id="PTHR43773">
    <property type="entry name" value="MAGNESIUM TRANSPORTER MGTE"/>
    <property type="match status" value="1"/>
</dbReference>
<feature type="transmembrane region" description="Helical" evidence="9">
    <location>
        <begin position="299"/>
        <end position="316"/>
    </location>
</feature>
<feature type="transmembrane region" description="Helical" evidence="9">
    <location>
        <begin position="399"/>
        <end position="422"/>
    </location>
</feature>
<keyword evidence="9" id="KW-0479">Metal-binding</keyword>
<organism evidence="11 12">
    <name type="scientific">Candidatus Taenaricola geysiri</name>
    <dbReference type="NCBI Taxonomy" id="1974752"/>
    <lineage>
        <taxon>Bacteria</taxon>
        <taxon>Pseudomonadati</taxon>
        <taxon>Candidatus Omnitrophota</taxon>
        <taxon>Candidatus Taenaricola</taxon>
    </lineage>
</organism>
<comment type="caution">
    <text evidence="11">The sequence shown here is derived from an EMBL/GenBank/DDBJ whole genome shotgun (WGS) entry which is preliminary data.</text>
</comment>
<gene>
    <name evidence="11" type="primary">mgtE</name>
    <name evidence="11" type="ORF">COW11_05310</name>
</gene>
<comment type="subcellular location">
    <subcellularLocation>
        <location evidence="9">Cell membrane</location>
        <topology evidence="9">Multi-pass membrane protein</topology>
    </subcellularLocation>
    <subcellularLocation>
        <location evidence="1">Membrane</location>
        <topology evidence="1">Multi-pass membrane protein</topology>
    </subcellularLocation>
</comment>
<protein>
    <recommendedName>
        <fullName evidence="9">Magnesium transporter MgtE</fullName>
    </recommendedName>
</protein>
<evidence type="ECO:0000256" key="5">
    <source>
        <dbReference type="ARBA" id="ARBA00022842"/>
    </source>
</evidence>
<dbReference type="InterPro" id="IPR006667">
    <property type="entry name" value="SLC41_membr_dom"/>
</dbReference>
<dbReference type="InterPro" id="IPR000644">
    <property type="entry name" value="CBS_dom"/>
</dbReference>
<proteinExistence type="inferred from homology"/>
<evidence type="ECO:0000313" key="11">
    <source>
        <dbReference type="EMBL" id="PIW66045.1"/>
    </source>
</evidence>
<dbReference type="InterPro" id="IPR036739">
    <property type="entry name" value="SLC41_membr_dom_sf"/>
</dbReference>
<dbReference type="Pfam" id="PF00571">
    <property type="entry name" value="CBS"/>
    <property type="match status" value="2"/>
</dbReference>
<dbReference type="SUPFAM" id="SSF158791">
    <property type="entry name" value="MgtE N-terminal domain-like"/>
    <property type="match status" value="1"/>
</dbReference>
<dbReference type="Pfam" id="PF01769">
    <property type="entry name" value="MgtE"/>
    <property type="match status" value="1"/>
</dbReference>